<dbReference type="VEuPathDB" id="FungiDB:SCHCODRAFT_02644213"/>
<feature type="coiled-coil region" evidence="1">
    <location>
        <begin position="73"/>
        <end position="114"/>
    </location>
</feature>
<accession>D8QL78</accession>
<name>D8QL78_SCHCM</name>
<dbReference type="AlphaFoldDB" id="D8QL78"/>
<feature type="non-terminal residue" evidence="3">
    <location>
        <position position="1"/>
    </location>
</feature>
<proteinExistence type="predicted"/>
<evidence type="ECO:0000256" key="1">
    <source>
        <dbReference type="SAM" id="Coils"/>
    </source>
</evidence>
<reference evidence="3 4" key="1">
    <citation type="journal article" date="2010" name="Nat. Biotechnol.">
        <title>Genome sequence of the model mushroom Schizophyllum commune.</title>
        <authorList>
            <person name="Ohm R.A."/>
            <person name="de Jong J.F."/>
            <person name="Lugones L.G."/>
            <person name="Aerts A."/>
            <person name="Kothe E."/>
            <person name="Stajich J.E."/>
            <person name="de Vries R.P."/>
            <person name="Record E."/>
            <person name="Levasseur A."/>
            <person name="Baker S.E."/>
            <person name="Bartholomew K.A."/>
            <person name="Coutinho P.M."/>
            <person name="Erdmann S."/>
            <person name="Fowler T.J."/>
            <person name="Gathman A.C."/>
            <person name="Lombard V."/>
            <person name="Henrissat B."/>
            <person name="Knabe N."/>
            <person name="Kuees U."/>
            <person name="Lilly W.W."/>
            <person name="Lindquist E."/>
            <person name="Lucas S."/>
            <person name="Magnuson J.K."/>
            <person name="Piumi F."/>
            <person name="Raudaskoski M."/>
            <person name="Salamov A."/>
            <person name="Schmutz J."/>
            <person name="Schwarze F.W.M.R."/>
            <person name="vanKuyk P.A."/>
            <person name="Horton J.S."/>
            <person name="Grigoriev I.V."/>
            <person name="Woesten H.A.B."/>
        </authorList>
    </citation>
    <scope>NUCLEOTIDE SEQUENCE [LARGE SCALE GENOMIC DNA]</scope>
    <source>
        <strain evidence="4">H4-8 / FGSC 9210</strain>
    </source>
</reference>
<protein>
    <submittedName>
        <fullName evidence="3">Uncharacterized protein</fullName>
    </submittedName>
</protein>
<dbReference type="OMA" id="KDRECDK"/>
<organism evidence="4">
    <name type="scientific">Schizophyllum commune (strain H4-8 / FGSC 9210)</name>
    <name type="common">Split gill fungus</name>
    <dbReference type="NCBI Taxonomy" id="578458"/>
    <lineage>
        <taxon>Eukaryota</taxon>
        <taxon>Fungi</taxon>
        <taxon>Dikarya</taxon>
        <taxon>Basidiomycota</taxon>
        <taxon>Agaricomycotina</taxon>
        <taxon>Agaricomycetes</taxon>
        <taxon>Agaricomycetidae</taxon>
        <taxon>Agaricales</taxon>
        <taxon>Schizophyllaceae</taxon>
        <taxon>Schizophyllum</taxon>
    </lineage>
</organism>
<gene>
    <name evidence="3" type="ORF">SCHCODRAFT_42345</name>
</gene>
<dbReference type="InParanoid" id="D8QL78"/>
<sequence>TMRRAQTQRHAPRPSGMIALSGDELGVLREGNETNEDVLRRQLLEKDRECDRLATQVQTLLAQLAARPKQGDVEALEKEARSLDLLLQGTQRENERAMAELERCKTREKMLENALAKFAGPNWQVSILLVSTSSNAPSRVPCIPYCPMHLISLVSDTPTNPLPAENPTPAPPPPAAQLSQLEQVRLLVLGMEQRLRAREEKLEAVVRRAEGEGARYE</sequence>
<evidence type="ECO:0000313" key="3">
    <source>
        <dbReference type="EMBL" id="EFI91470.1"/>
    </source>
</evidence>
<dbReference type="Proteomes" id="UP000007431">
    <property type="component" value="Unassembled WGS sequence"/>
</dbReference>
<keyword evidence="1" id="KW-0175">Coiled coil</keyword>
<feature type="non-terminal residue" evidence="3">
    <location>
        <position position="217"/>
    </location>
</feature>
<dbReference type="HOGENOM" id="CLU_084561_0_0_1"/>
<evidence type="ECO:0000313" key="4">
    <source>
        <dbReference type="Proteomes" id="UP000007431"/>
    </source>
</evidence>
<dbReference type="eggNOG" id="ENOG502SE31">
    <property type="taxonomic scope" value="Eukaryota"/>
</dbReference>
<dbReference type="EMBL" id="GL377317">
    <property type="protein sequence ID" value="EFI91470.1"/>
    <property type="molecule type" value="Genomic_DNA"/>
</dbReference>
<evidence type="ECO:0000256" key="2">
    <source>
        <dbReference type="SAM" id="MobiDB-lite"/>
    </source>
</evidence>
<feature type="region of interest" description="Disordered" evidence="2">
    <location>
        <begin position="157"/>
        <end position="176"/>
    </location>
</feature>
<dbReference type="STRING" id="578458.D8QL78"/>
<keyword evidence="4" id="KW-1185">Reference proteome</keyword>
<feature type="compositionally biased region" description="Pro residues" evidence="2">
    <location>
        <begin position="160"/>
        <end position="175"/>
    </location>
</feature>